<keyword evidence="7" id="KW-1185">Reference proteome</keyword>
<proteinExistence type="inferred from homology"/>
<evidence type="ECO:0000256" key="1">
    <source>
        <dbReference type="ARBA" id="ARBA00005417"/>
    </source>
</evidence>
<dbReference type="PANTHER" id="PTHR24220:SF689">
    <property type="entry name" value="LIPOPROTEIN-RELEASING SYSTEM ATP-BINDING PROTEIN LOLD"/>
    <property type="match status" value="1"/>
</dbReference>
<protein>
    <submittedName>
        <fullName evidence="6">ABC transporter ATP-binding protein</fullName>
    </submittedName>
</protein>
<dbReference type="InterPro" id="IPR015854">
    <property type="entry name" value="ABC_transpr_LolD-like"/>
</dbReference>
<dbReference type="Gene3D" id="3.40.50.300">
    <property type="entry name" value="P-loop containing nucleotide triphosphate hydrolases"/>
    <property type="match status" value="1"/>
</dbReference>
<evidence type="ECO:0000256" key="4">
    <source>
        <dbReference type="ARBA" id="ARBA00022840"/>
    </source>
</evidence>
<dbReference type="PROSITE" id="PS50893">
    <property type="entry name" value="ABC_TRANSPORTER_2"/>
    <property type="match status" value="1"/>
</dbReference>
<evidence type="ECO:0000313" key="6">
    <source>
        <dbReference type="EMBL" id="GAA5140840.1"/>
    </source>
</evidence>
<evidence type="ECO:0000256" key="3">
    <source>
        <dbReference type="ARBA" id="ARBA00022741"/>
    </source>
</evidence>
<dbReference type="InterPro" id="IPR027417">
    <property type="entry name" value="P-loop_NTPase"/>
</dbReference>
<comment type="caution">
    <text evidence="6">The sequence shown here is derived from an EMBL/GenBank/DDBJ whole genome shotgun (WGS) entry which is preliminary data.</text>
</comment>
<keyword evidence="4 6" id="KW-0067">ATP-binding</keyword>
<evidence type="ECO:0000256" key="2">
    <source>
        <dbReference type="ARBA" id="ARBA00022448"/>
    </source>
</evidence>
<keyword evidence="3" id="KW-0547">Nucleotide-binding</keyword>
<name>A0ABP9P606_9BACT</name>
<evidence type="ECO:0000313" key="7">
    <source>
        <dbReference type="Proteomes" id="UP001499852"/>
    </source>
</evidence>
<dbReference type="GO" id="GO:0005524">
    <property type="term" value="F:ATP binding"/>
    <property type="evidence" value="ECO:0007669"/>
    <property type="project" value="UniProtKB-KW"/>
</dbReference>
<sequence>MLAIRESNVDKPPIGCPNSTRMNASASAVPLVATDVHRTYTLGGHQLPVLQGVNLEVAAGEKVFLCGQSGAGKTTLLYVLGGLEKPTLGDVRVHGQSLYHGAAKARAKMRNQTMGFVFQHYFLLPELTALENVLLPSMIGGKRAEARARELLDRVGLTPRIDHLPTELSGGEQQRVAIARALINDPGILYADEPTGNLDASTGTGVMDMLISVVNESQKTLVVVTHDQQMAKRGDRRLILKQGILEEG</sequence>
<evidence type="ECO:0000259" key="5">
    <source>
        <dbReference type="PROSITE" id="PS50893"/>
    </source>
</evidence>
<dbReference type="InterPro" id="IPR003593">
    <property type="entry name" value="AAA+_ATPase"/>
</dbReference>
<dbReference type="EMBL" id="BAABIA010000004">
    <property type="protein sequence ID" value="GAA5140840.1"/>
    <property type="molecule type" value="Genomic_DNA"/>
</dbReference>
<dbReference type="Pfam" id="PF00005">
    <property type="entry name" value="ABC_tran"/>
    <property type="match status" value="1"/>
</dbReference>
<reference evidence="7" key="1">
    <citation type="journal article" date="2019" name="Int. J. Syst. Evol. Microbiol.">
        <title>The Global Catalogue of Microorganisms (GCM) 10K type strain sequencing project: providing services to taxonomists for standard genome sequencing and annotation.</title>
        <authorList>
            <consortium name="The Broad Institute Genomics Platform"/>
            <consortium name="The Broad Institute Genome Sequencing Center for Infectious Disease"/>
            <person name="Wu L."/>
            <person name="Ma J."/>
        </authorList>
    </citation>
    <scope>NUCLEOTIDE SEQUENCE [LARGE SCALE GENOMIC DNA]</scope>
    <source>
        <strain evidence="7">JCM 18053</strain>
    </source>
</reference>
<dbReference type="SUPFAM" id="SSF52540">
    <property type="entry name" value="P-loop containing nucleoside triphosphate hydrolases"/>
    <property type="match status" value="1"/>
</dbReference>
<dbReference type="InterPro" id="IPR017911">
    <property type="entry name" value="MacB-like_ATP-bd"/>
</dbReference>
<dbReference type="InterPro" id="IPR017871">
    <property type="entry name" value="ABC_transporter-like_CS"/>
</dbReference>
<dbReference type="InterPro" id="IPR003439">
    <property type="entry name" value="ABC_transporter-like_ATP-bd"/>
</dbReference>
<gene>
    <name evidence="6" type="ORF">GCM10023213_24040</name>
</gene>
<accession>A0ABP9P606</accession>
<dbReference type="CDD" id="cd03255">
    <property type="entry name" value="ABC_MJ0796_LolCDE_FtsE"/>
    <property type="match status" value="1"/>
</dbReference>
<dbReference type="SMART" id="SM00382">
    <property type="entry name" value="AAA"/>
    <property type="match status" value="1"/>
</dbReference>
<feature type="domain" description="ABC transporter" evidence="5">
    <location>
        <begin position="31"/>
        <end position="248"/>
    </location>
</feature>
<comment type="similarity">
    <text evidence="1">Belongs to the ABC transporter superfamily.</text>
</comment>
<organism evidence="6 7">
    <name type="scientific">Prosthecobacter algae</name>
    <dbReference type="NCBI Taxonomy" id="1144682"/>
    <lineage>
        <taxon>Bacteria</taxon>
        <taxon>Pseudomonadati</taxon>
        <taxon>Verrucomicrobiota</taxon>
        <taxon>Verrucomicrobiia</taxon>
        <taxon>Verrucomicrobiales</taxon>
        <taxon>Verrucomicrobiaceae</taxon>
        <taxon>Prosthecobacter</taxon>
    </lineage>
</organism>
<dbReference type="PROSITE" id="PS00211">
    <property type="entry name" value="ABC_TRANSPORTER_1"/>
    <property type="match status" value="1"/>
</dbReference>
<dbReference type="PANTHER" id="PTHR24220">
    <property type="entry name" value="IMPORT ATP-BINDING PROTEIN"/>
    <property type="match status" value="1"/>
</dbReference>
<dbReference type="Proteomes" id="UP001499852">
    <property type="component" value="Unassembled WGS sequence"/>
</dbReference>
<keyword evidence="2" id="KW-0813">Transport</keyword>